<sequence length="43" mass="4817">MRIALAAIIVICGANLLIELLDSSMMEVINERNETIQRQIDAM</sequence>
<evidence type="ECO:0000313" key="2">
    <source>
        <dbReference type="Proteomes" id="UP000185338"/>
    </source>
</evidence>
<proteinExistence type="predicted"/>
<dbReference type="EMBL" id="KJ019042">
    <property type="protein sequence ID" value="AIX17723.1"/>
    <property type="molecule type" value="Genomic_DNA"/>
</dbReference>
<reference evidence="1 2" key="1">
    <citation type="submission" date="2013-12" db="EMBL/GenBank/DDBJ databases">
        <title>Ecological redundancy of diverse viral populations within a natural community.</title>
        <authorList>
            <person name="Gregory A.C."/>
            <person name="LaButti K."/>
            <person name="Copeland A."/>
            <person name="Woyke T."/>
            <person name="Sullivan M.B."/>
        </authorList>
    </citation>
    <scope>NUCLEOTIDE SEQUENCE [LARGE SCALE GENOMIC DNA]</scope>
    <source>
        <strain evidence="1">Syn7803C67</strain>
    </source>
</reference>
<dbReference type="Proteomes" id="UP000185338">
    <property type="component" value="Segment"/>
</dbReference>
<organism evidence="1 2">
    <name type="scientific">Synechococcus phage ACG-2014b</name>
    <dbReference type="NCBI Taxonomy" id="1493508"/>
    <lineage>
        <taxon>Viruses</taxon>
        <taxon>Duplodnaviria</taxon>
        <taxon>Heunggongvirae</taxon>
        <taxon>Uroviricota</taxon>
        <taxon>Caudoviricetes</taxon>
        <taxon>Pantevenvirales</taxon>
        <taxon>Kyanoviridae</taxon>
        <taxon>Nereusvirus</taxon>
        <taxon>Nereusvirus tusconc4</taxon>
    </lineage>
</organism>
<name>A0A0E3ETM5_9CAUD</name>
<accession>A0A0E3ETM5</accession>
<evidence type="ECO:0000313" key="1">
    <source>
        <dbReference type="EMBL" id="AIX17723.1"/>
    </source>
</evidence>
<protein>
    <submittedName>
        <fullName evidence="1">Uncharacterized protein</fullName>
    </submittedName>
</protein>
<gene>
    <name evidence="1" type="ORF">Syn7803C67_71</name>
</gene>